<feature type="region of interest" description="Disordered" evidence="1">
    <location>
        <begin position="710"/>
        <end position="785"/>
    </location>
</feature>
<reference evidence="2" key="1">
    <citation type="submission" date="2020-01" db="EMBL/GenBank/DDBJ databases">
        <authorList>
            <consortium name="DOE Joint Genome Institute"/>
            <person name="Haridas S."/>
            <person name="Albert R."/>
            <person name="Binder M."/>
            <person name="Bloem J."/>
            <person name="Labutti K."/>
            <person name="Salamov A."/>
            <person name="Andreopoulos B."/>
            <person name="Baker S.E."/>
            <person name="Barry K."/>
            <person name="Bills G."/>
            <person name="Bluhm B.H."/>
            <person name="Cannon C."/>
            <person name="Castanera R."/>
            <person name="Culley D.E."/>
            <person name="Daum C."/>
            <person name="Ezra D."/>
            <person name="Gonzalez J.B."/>
            <person name="Henrissat B."/>
            <person name="Kuo A."/>
            <person name="Liang C."/>
            <person name="Lipzen A."/>
            <person name="Lutzoni F."/>
            <person name="Magnuson J."/>
            <person name="Mondo S."/>
            <person name="Nolan M."/>
            <person name="Ohm R."/>
            <person name="Pangilinan J."/>
            <person name="Park H.-J."/>
            <person name="Ramirez L."/>
            <person name="Alfaro M."/>
            <person name="Sun H."/>
            <person name="Tritt A."/>
            <person name="Yoshinaga Y."/>
            <person name="Zwiers L.-H."/>
            <person name="Turgeon B.G."/>
            <person name="Goodwin S.B."/>
            <person name="Spatafora J.W."/>
            <person name="Crous P.W."/>
            <person name="Grigoriev I.V."/>
        </authorList>
    </citation>
    <scope>NUCLEOTIDE SEQUENCE</scope>
    <source>
        <strain evidence="2">IPT5</strain>
    </source>
</reference>
<evidence type="ECO:0000313" key="2">
    <source>
        <dbReference type="EMBL" id="KAF2854396.1"/>
    </source>
</evidence>
<protein>
    <submittedName>
        <fullName evidence="2">Uncharacterized protein</fullName>
    </submittedName>
</protein>
<feature type="region of interest" description="Disordered" evidence="1">
    <location>
        <begin position="248"/>
        <end position="270"/>
    </location>
</feature>
<feature type="region of interest" description="Disordered" evidence="1">
    <location>
        <begin position="588"/>
        <end position="623"/>
    </location>
</feature>
<dbReference type="EMBL" id="MU006293">
    <property type="protein sequence ID" value="KAF2854396.1"/>
    <property type="molecule type" value="Genomic_DNA"/>
</dbReference>
<feature type="region of interest" description="Disordered" evidence="1">
    <location>
        <begin position="432"/>
        <end position="452"/>
    </location>
</feature>
<sequence>MSFQTLLRKLKQKKKEKVDRKFHLTGMRNVDILLDVEEVNYLQPEPHRQAPQRNSAAILGNLLADAQMGHDDFESPKQMEEKRRKKEEYERSLAQSRRYPVLPSLKDLQRLTNALQDGSAFKGDSYRPTYRNTLDDTASAQQTLRQRNNYTHVPPPHTSSVYHIPLFALKSNRTSCQVSLCPHEHYTIDWDISDPDNKNSSWIASLRHYWDHATSRDDHKKCPRPNEQPRCKILAERIVATFMVNEQRKLSDSERRRGETTRRPPSSERVYREVRIMYSHLFRGNTEDIIEKKEEAARKNQDPATQRDKLAEQTQQQAQRERQRKELAKGLNIDDLEANEQPVTTSSKKRALSEDQDGARPLAQEMPNKKQKVSAPAEDRLKATTIEERKERAAQMAVKLTKAHATKIPSVAEKPKAVSSKQINVAPVADSYGDAPAASQVSASKPQDVKKRNELTSAERKLLKGSQQAEIEESMTQVPEMVKTPAENPQARVNNEDEQILAKLAEKERQNILITMSVKKVIAPKTLILQEIEKEVECAWENFDTALKEKSTVTEIEPTVIEVKEDSIDSNSSDYSLENTMVSMFDRVSQLPYPPPPPSPEKQKFSNKRDSRRASLVKSSEDLATRTVDGKTQMSAAVIEDSDEETDYVLPKVETRLPESEVHGEFETESVAIVEGVVQQQEELAEQREEMIESGAGAVVLETIEAVGTLDTSMTESHDETQSSIDQSGAENTSSPPSSPPPLPFQKRKRSSADSSSSRSLKKLKTKRSMTPPYVSGAEDASDQVDDLVDEVAMDIEKVDGPDSLDDLFEELENH</sequence>
<keyword evidence="3" id="KW-1185">Reference proteome</keyword>
<dbReference type="Proteomes" id="UP000799423">
    <property type="component" value="Unassembled WGS sequence"/>
</dbReference>
<feature type="compositionally biased region" description="Basic and acidic residues" evidence="1">
    <location>
        <begin position="601"/>
        <end position="623"/>
    </location>
</feature>
<proteinExistence type="predicted"/>
<name>A0A6A7BFV3_9PLEO</name>
<feature type="compositionally biased region" description="Basic and acidic residues" evidence="1">
    <location>
        <begin position="319"/>
        <end position="328"/>
    </location>
</feature>
<evidence type="ECO:0000256" key="1">
    <source>
        <dbReference type="SAM" id="MobiDB-lite"/>
    </source>
</evidence>
<dbReference type="AlphaFoldDB" id="A0A6A7BFV3"/>
<feature type="region of interest" description="Disordered" evidence="1">
    <location>
        <begin position="296"/>
        <end position="380"/>
    </location>
</feature>
<feature type="compositionally biased region" description="Polar residues" evidence="1">
    <location>
        <begin position="722"/>
        <end position="733"/>
    </location>
</feature>
<gene>
    <name evidence="2" type="ORF">T440DRAFT_505369</name>
</gene>
<dbReference type="OrthoDB" id="3695681at2759"/>
<organism evidence="2 3">
    <name type="scientific">Plenodomus tracheiphilus IPT5</name>
    <dbReference type="NCBI Taxonomy" id="1408161"/>
    <lineage>
        <taxon>Eukaryota</taxon>
        <taxon>Fungi</taxon>
        <taxon>Dikarya</taxon>
        <taxon>Ascomycota</taxon>
        <taxon>Pezizomycotina</taxon>
        <taxon>Dothideomycetes</taxon>
        <taxon>Pleosporomycetidae</taxon>
        <taxon>Pleosporales</taxon>
        <taxon>Pleosporineae</taxon>
        <taxon>Leptosphaeriaceae</taxon>
        <taxon>Plenodomus</taxon>
    </lineage>
</organism>
<accession>A0A6A7BFV3</accession>
<evidence type="ECO:0000313" key="3">
    <source>
        <dbReference type="Proteomes" id="UP000799423"/>
    </source>
</evidence>
<feature type="compositionally biased region" description="Basic and acidic residues" evidence="1">
    <location>
        <begin position="296"/>
        <end position="311"/>
    </location>
</feature>